<dbReference type="Proteomes" id="UP000053558">
    <property type="component" value="Unassembled WGS sequence"/>
</dbReference>
<dbReference type="EMBL" id="JH711577">
    <property type="protein sequence ID" value="EIW81655.1"/>
    <property type="molecule type" value="Genomic_DNA"/>
</dbReference>
<protein>
    <submittedName>
        <fullName evidence="2">Uncharacterized protein</fullName>
    </submittedName>
</protein>
<evidence type="ECO:0000313" key="3">
    <source>
        <dbReference type="Proteomes" id="UP000053558"/>
    </source>
</evidence>
<keyword evidence="3" id="KW-1185">Reference proteome</keyword>
<name>A0A5M3MSL6_CONPW</name>
<organism evidence="2 3">
    <name type="scientific">Coniophora puteana (strain RWD-64-598)</name>
    <name type="common">Brown rot fungus</name>
    <dbReference type="NCBI Taxonomy" id="741705"/>
    <lineage>
        <taxon>Eukaryota</taxon>
        <taxon>Fungi</taxon>
        <taxon>Dikarya</taxon>
        <taxon>Basidiomycota</taxon>
        <taxon>Agaricomycotina</taxon>
        <taxon>Agaricomycetes</taxon>
        <taxon>Agaricomycetidae</taxon>
        <taxon>Boletales</taxon>
        <taxon>Coniophorineae</taxon>
        <taxon>Coniophoraceae</taxon>
        <taxon>Coniophora</taxon>
    </lineage>
</organism>
<dbReference type="AlphaFoldDB" id="A0A5M3MSL6"/>
<evidence type="ECO:0000256" key="1">
    <source>
        <dbReference type="SAM" id="MobiDB-lite"/>
    </source>
</evidence>
<feature type="region of interest" description="Disordered" evidence="1">
    <location>
        <begin position="1"/>
        <end position="23"/>
    </location>
</feature>
<proteinExistence type="predicted"/>
<evidence type="ECO:0000313" key="2">
    <source>
        <dbReference type="EMBL" id="EIW81655.1"/>
    </source>
</evidence>
<gene>
    <name evidence="2" type="ORF">CONPUDRAFT_152578</name>
</gene>
<dbReference type="KEGG" id="cput:CONPUDRAFT_152578"/>
<dbReference type="GeneID" id="19203019"/>
<comment type="caution">
    <text evidence="2">The sequence shown here is derived from an EMBL/GenBank/DDBJ whole genome shotgun (WGS) entry which is preliminary data.</text>
</comment>
<feature type="compositionally biased region" description="Polar residues" evidence="1">
    <location>
        <begin position="1"/>
        <end position="10"/>
    </location>
</feature>
<reference evidence="3" key="1">
    <citation type="journal article" date="2012" name="Science">
        <title>The Paleozoic origin of enzymatic lignin decomposition reconstructed from 31 fungal genomes.</title>
        <authorList>
            <person name="Floudas D."/>
            <person name="Binder M."/>
            <person name="Riley R."/>
            <person name="Barry K."/>
            <person name="Blanchette R.A."/>
            <person name="Henrissat B."/>
            <person name="Martinez A.T."/>
            <person name="Otillar R."/>
            <person name="Spatafora J.W."/>
            <person name="Yadav J.S."/>
            <person name="Aerts A."/>
            <person name="Benoit I."/>
            <person name="Boyd A."/>
            <person name="Carlson A."/>
            <person name="Copeland A."/>
            <person name="Coutinho P.M."/>
            <person name="de Vries R.P."/>
            <person name="Ferreira P."/>
            <person name="Findley K."/>
            <person name="Foster B."/>
            <person name="Gaskell J."/>
            <person name="Glotzer D."/>
            <person name="Gorecki P."/>
            <person name="Heitman J."/>
            <person name="Hesse C."/>
            <person name="Hori C."/>
            <person name="Igarashi K."/>
            <person name="Jurgens J.A."/>
            <person name="Kallen N."/>
            <person name="Kersten P."/>
            <person name="Kohler A."/>
            <person name="Kuees U."/>
            <person name="Kumar T.K.A."/>
            <person name="Kuo A."/>
            <person name="LaButti K."/>
            <person name="Larrondo L.F."/>
            <person name="Lindquist E."/>
            <person name="Ling A."/>
            <person name="Lombard V."/>
            <person name="Lucas S."/>
            <person name="Lundell T."/>
            <person name="Martin R."/>
            <person name="McLaughlin D.J."/>
            <person name="Morgenstern I."/>
            <person name="Morin E."/>
            <person name="Murat C."/>
            <person name="Nagy L.G."/>
            <person name="Nolan M."/>
            <person name="Ohm R.A."/>
            <person name="Patyshakuliyeva A."/>
            <person name="Rokas A."/>
            <person name="Ruiz-Duenas F.J."/>
            <person name="Sabat G."/>
            <person name="Salamov A."/>
            <person name="Samejima M."/>
            <person name="Schmutz J."/>
            <person name="Slot J.C."/>
            <person name="St John F."/>
            <person name="Stenlid J."/>
            <person name="Sun H."/>
            <person name="Sun S."/>
            <person name="Syed K."/>
            <person name="Tsang A."/>
            <person name="Wiebenga A."/>
            <person name="Young D."/>
            <person name="Pisabarro A."/>
            <person name="Eastwood D.C."/>
            <person name="Martin F."/>
            <person name="Cullen D."/>
            <person name="Grigoriev I.V."/>
            <person name="Hibbett D.S."/>
        </authorList>
    </citation>
    <scope>NUCLEOTIDE SEQUENCE [LARGE SCALE GENOMIC DNA]</scope>
    <source>
        <strain evidence="3">RWD-64-598 SS2</strain>
    </source>
</reference>
<accession>A0A5M3MSL6</accession>
<dbReference type="RefSeq" id="XP_007767556.1">
    <property type="nucleotide sequence ID" value="XM_007769366.1"/>
</dbReference>
<sequence>MTSGAQQGSGAEQEKQRSVSAIQTVKPPLIPHTFVPRTKEDHSSFPPFTTAEVAGTRAATVPRRQGVIARQIALSCRHHLPSLLAASPPAARKSARPAAAIAAGPLHKSSVEAASRCVPHLPQLLLARCCLPLPPRCHSPTLPLLSRAIVEPADVAAVLALPPMPVSSNRPCEGRRITHLRPRLPKTARH</sequence>